<dbReference type="MEROPS" id="I04.087"/>
<dbReference type="PANTHER" id="PTHR11461">
    <property type="entry name" value="SERINE PROTEASE INHIBITOR, SERPIN"/>
    <property type="match status" value="1"/>
</dbReference>
<dbReference type="InterPro" id="IPR023795">
    <property type="entry name" value="Serpin_CS"/>
</dbReference>
<feature type="non-terminal residue" evidence="4">
    <location>
        <position position="412"/>
    </location>
</feature>
<name>A0A022QFR1_ERYGU</name>
<comment type="similarity">
    <text evidence="1 2">Belongs to the serpin family.</text>
</comment>
<dbReference type="InterPro" id="IPR042185">
    <property type="entry name" value="Serpin_sf_2"/>
</dbReference>
<dbReference type="Pfam" id="PF00079">
    <property type="entry name" value="Serpin"/>
    <property type="match status" value="1"/>
</dbReference>
<dbReference type="GO" id="GO:0004867">
    <property type="term" value="F:serine-type endopeptidase inhibitor activity"/>
    <property type="evidence" value="ECO:0007669"/>
    <property type="project" value="InterPro"/>
</dbReference>
<dbReference type="InterPro" id="IPR036186">
    <property type="entry name" value="Serpin_sf"/>
</dbReference>
<evidence type="ECO:0000259" key="3">
    <source>
        <dbReference type="SMART" id="SM00093"/>
    </source>
</evidence>
<dbReference type="CDD" id="cd02043">
    <property type="entry name" value="serpinP_plants"/>
    <property type="match status" value="1"/>
</dbReference>
<dbReference type="InterPro" id="IPR023796">
    <property type="entry name" value="Serpin_dom"/>
</dbReference>
<dbReference type="InterPro" id="IPR042178">
    <property type="entry name" value="Serpin_sf_1"/>
</dbReference>
<dbReference type="GO" id="GO:0005615">
    <property type="term" value="C:extracellular space"/>
    <property type="evidence" value="ECO:0000318"/>
    <property type="project" value="GO_Central"/>
</dbReference>
<dbReference type="EMBL" id="KI632002">
    <property type="protein sequence ID" value="EYU25375.1"/>
    <property type="molecule type" value="Genomic_DNA"/>
</dbReference>
<dbReference type="STRING" id="4155.A0A022QFR1"/>
<dbReference type="PROSITE" id="PS00284">
    <property type="entry name" value="SERPIN"/>
    <property type="match status" value="1"/>
</dbReference>
<dbReference type="Gene3D" id="3.30.497.10">
    <property type="entry name" value="Antithrombin, subunit I, domain 2"/>
    <property type="match status" value="1"/>
</dbReference>
<evidence type="ECO:0000313" key="5">
    <source>
        <dbReference type="Proteomes" id="UP000030748"/>
    </source>
</evidence>
<keyword evidence="5" id="KW-1185">Reference proteome</keyword>
<sequence length="412" mass="45856">MEHHTSFWFRQPIFYPKPNPMSEVRDHIPNQNDVSLSLASHVIATHARDKNLVLSPLSINVVLGMIASGSSGPTRDQMLGFLKSESVEELNSLSAKLVAHLFTDGGPLGGPSLSAANGVWIDQRLRFKPAFGEIIRNSYKAASNHADFQYKAEEVRKEVNAWAENETNGLVKEILEPGSVNDLTQLIFANAIYFKGAWLHELEAIRTKEADFFLSNGSSIKSPFMTSTLKKRQCIREFDGFKVLGLPYKQGEDRNRKFSMYFFLPDARDGLPALLERVGSESRFIENHVPHEAVLVGRFLIPKFKIGFDFEASKVLKGLGVVLPFRMGGLTEMIDFGGEFLEVSKIFHKSFIEVNERGTEAAAATVALMGFGCSRVIEKTVDFVADHPFLFVVREDISGAVLFIGQLLNPLA</sequence>
<feature type="domain" description="Serpin" evidence="3">
    <location>
        <begin position="36"/>
        <end position="410"/>
    </location>
</feature>
<dbReference type="Gene3D" id="2.30.39.10">
    <property type="entry name" value="Alpha-1-antitrypsin, domain 1"/>
    <property type="match status" value="1"/>
</dbReference>
<organism evidence="4 5">
    <name type="scientific">Erythranthe guttata</name>
    <name type="common">Yellow monkey flower</name>
    <name type="synonym">Mimulus guttatus</name>
    <dbReference type="NCBI Taxonomy" id="4155"/>
    <lineage>
        <taxon>Eukaryota</taxon>
        <taxon>Viridiplantae</taxon>
        <taxon>Streptophyta</taxon>
        <taxon>Embryophyta</taxon>
        <taxon>Tracheophyta</taxon>
        <taxon>Spermatophyta</taxon>
        <taxon>Magnoliopsida</taxon>
        <taxon>eudicotyledons</taxon>
        <taxon>Gunneridae</taxon>
        <taxon>Pentapetalae</taxon>
        <taxon>asterids</taxon>
        <taxon>lamiids</taxon>
        <taxon>Lamiales</taxon>
        <taxon>Phrymaceae</taxon>
        <taxon>Erythranthe</taxon>
    </lineage>
</organism>
<dbReference type="InterPro" id="IPR000215">
    <property type="entry name" value="Serpin_fam"/>
</dbReference>
<evidence type="ECO:0000313" key="4">
    <source>
        <dbReference type="EMBL" id="EYU25375.1"/>
    </source>
</evidence>
<dbReference type="Proteomes" id="UP000030748">
    <property type="component" value="Unassembled WGS sequence"/>
</dbReference>
<reference evidence="4 5" key="1">
    <citation type="journal article" date="2013" name="Proc. Natl. Acad. Sci. U.S.A.">
        <title>Fine-scale variation in meiotic recombination in Mimulus inferred from population shotgun sequencing.</title>
        <authorList>
            <person name="Hellsten U."/>
            <person name="Wright K.M."/>
            <person name="Jenkins J."/>
            <person name="Shu S."/>
            <person name="Yuan Y."/>
            <person name="Wessler S.R."/>
            <person name="Schmutz J."/>
            <person name="Willis J.H."/>
            <person name="Rokhsar D.S."/>
        </authorList>
    </citation>
    <scope>NUCLEOTIDE SEQUENCE [LARGE SCALE GENOMIC DNA]</scope>
    <source>
        <strain evidence="5">cv. DUN x IM62</strain>
    </source>
</reference>
<protein>
    <recommendedName>
        <fullName evidence="3">Serpin domain-containing protein</fullName>
    </recommendedName>
</protein>
<dbReference type="PANTHER" id="PTHR11461:SF211">
    <property type="entry name" value="GH10112P-RELATED"/>
    <property type="match status" value="1"/>
</dbReference>
<evidence type="ECO:0000256" key="2">
    <source>
        <dbReference type="RuleBase" id="RU000411"/>
    </source>
</evidence>
<dbReference type="eggNOG" id="KOG2392">
    <property type="taxonomic scope" value="Eukaryota"/>
</dbReference>
<dbReference type="OMA" id="NKNTHKS"/>
<gene>
    <name evidence="4" type="ORF">MIMGU_mgv1a018013mg</name>
</gene>
<accession>A0A022QFR1</accession>
<dbReference type="SMART" id="SM00093">
    <property type="entry name" value="SERPIN"/>
    <property type="match status" value="1"/>
</dbReference>
<dbReference type="AlphaFoldDB" id="A0A022QFR1"/>
<proteinExistence type="inferred from homology"/>
<dbReference type="SUPFAM" id="SSF56574">
    <property type="entry name" value="Serpins"/>
    <property type="match status" value="1"/>
</dbReference>
<evidence type="ECO:0000256" key="1">
    <source>
        <dbReference type="ARBA" id="ARBA00009500"/>
    </source>
</evidence>